<dbReference type="InterPro" id="IPR010781">
    <property type="entry name" value="DUF1376"/>
</dbReference>
<dbReference type="EMBL" id="MK796797">
    <property type="protein sequence ID" value="QCQ65309.1"/>
    <property type="molecule type" value="Genomic_DNA"/>
</dbReference>
<evidence type="ECO:0000256" key="1">
    <source>
        <dbReference type="SAM" id="MobiDB-lite"/>
    </source>
</evidence>
<dbReference type="KEGG" id="vg:77953340"/>
<sequence length="269" mass="31543">MHYYKKNIGDYHKKAGRLTMLQHGAYTLLMDSCYDREEFPTLEQAIEWVWASTTEEVEAVKFVLGRFFTLDNGVYIQDRIEDEIEKYHRNAKTNQRIAIEREAKRKKKRTNRANSVNEPSTEEKQTVNEAPPNQEPLTTNQEPLTTNQLKKTSPAKAGNDVLEIFNYWKEVMKKGGTTRLNKKREKLISDRLKEGYQVDEFKTAIFNCSMSPFHMGQNDNQTKYNDIELICRPDKFEQFRDNVGQQAQPRQMSKATERTFNNIIDVELD</sequence>
<reference evidence="2 3" key="1">
    <citation type="submission" date="2019-04" db="EMBL/GenBank/DDBJ databases">
        <title>Characterization and complete genome sequence analysis of a novel Podoviridae phage X14.</title>
        <authorList>
            <person name="Liu Y."/>
        </authorList>
    </citation>
    <scope>NUCLEOTIDE SEQUENCE [LARGE SCALE GENOMIC DNA]</scope>
</reference>
<feature type="compositionally biased region" description="Polar residues" evidence="1">
    <location>
        <begin position="135"/>
        <end position="151"/>
    </location>
</feature>
<evidence type="ECO:0000313" key="2">
    <source>
        <dbReference type="EMBL" id="QCQ65309.1"/>
    </source>
</evidence>
<proteinExistence type="predicted"/>
<evidence type="ECO:0000313" key="3">
    <source>
        <dbReference type="Proteomes" id="UP000300340"/>
    </source>
</evidence>
<name>A0A4P8NG16_9CAUD</name>
<feature type="region of interest" description="Disordered" evidence="1">
    <location>
        <begin position="100"/>
        <end position="154"/>
    </location>
</feature>
<organism evidence="2 3">
    <name type="scientific">Shewanella phage X14</name>
    <dbReference type="NCBI Taxonomy" id="2576871"/>
    <lineage>
        <taxon>Viruses</taxon>
        <taxon>Duplodnaviria</taxon>
        <taxon>Heunggongvirae</taxon>
        <taxon>Uroviricota</taxon>
        <taxon>Caudoviricetes</taxon>
        <taxon>Bocovirus</taxon>
        <taxon>Bocovirus X14</taxon>
    </lineage>
</organism>
<keyword evidence="3" id="KW-1185">Reference proteome</keyword>
<dbReference type="Pfam" id="PF07120">
    <property type="entry name" value="DUF1376"/>
    <property type="match status" value="1"/>
</dbReference>
<dbReference type="RefSeq" id="YP_010676974.1">
    <property type="nucleotide sequence ID" value="NC_071016.1"/>
</dbReference>
<dbReference type="GeneID" id="77953340"/>
<protein>
    <submittedName>
        <fullName evidence="2">Uncharacterized protein</fullName>
    </submittedName>
</protein>
<accession>A0A4P8NG16</accession>
<dbReference type="Proteomes" id="UP000300340">
    <property type="component" value="Segment"/>
</dbReference>